<proteinExistence type="predicted"/>
<protein>
    <submittedName>
        <fullName evidence="3">Uncharacterized protein</fullName>
    </submittedName>
</protein>
<feature type="compositionally biased region" description="Basic and acidic residues" evidence="1">
    <location>
        <begin position="135"/>
        <end position="147"/>
    </location>
</feature>
<keyword evidence="2" id="KW-0472">Membrane</keyword>
<evidence type="ECO:0000313" key="4">
    <source>
        <dbReference type="Proteomes" id="UP000184330"/>
    </source>
</evidence>
<dbReference type="AlphaFoldDB" id="A0A1L7XJM1"/>
<keyword evidence="2" id="KW-1133">Transmembrane helix</keyword>
<evidence type="ECO:0000313" key="3">
    <source>
        <dbReference type="EMBL" id="CZR65157.1"/>
    </source>
</evidence>
<feature type="region of interest" description="Disordered" evidence="1">
    <location>
        <begin position="127"/>
        <end position="147"/>
    </location>
</feature>
<gene>
    <name evidence="3" type="ORF">PAC_15057</name>
</gene>
<accession>A0A1L7XJM1</accession>
<dbReference type="EMBL" id="FJOG01000029">
    <property type="protein sequence ID" value="CZR65157.1"/>
    <property type="molecule type" value="Genomic_DNA"/>
</dbReference>
<reference evidence="3 4" key="1">
    <citation type="submission" date="2016-03" db="EMBL/GenBank/DDBJ databases">
        <authorList>
            <person name="Ploux O."/>
        </authorList>
    </citation>
    <scope>NUCLEOTIDE SEQUENCE [LARGE SCALE GENOMIC DNA]</scope>
    <source>
        <strain evidence="3 4">UAMH 11012</strain>
    </source>
</reference>
<keyword evidence="4" id="KW-1185">Reference proteome</keyword>
<dbReference type="Proteomes" id="UP000184330">
    <property type="component" value="Unassembled WGS sequence"/>
</dbReference>
<keyword evidence="2" id="KW-0812">Transmembrane</keyword>
<evidence type="ECO:0000256" key="1">
    <source>
        <dbReference type="SAM" id="MobiDB-lite"/>
    </source>
</evidence>
<feature type="transmembrane region" description="Helical" evidence="2">
    <location>
        <begin position="69"/>
        <end position="94"/>
    </location>
</feature>
<organism evidence="3 4">
    <name type="scientific">Phialocephala subalpina</name>
    <dbReference type="NCBI Taxonomy" id="576137"/>
    <lineage>
        <taxon>Eukaryota</taxon>
        <taxon>Fungi</taxon>
        <taxon>Dikarya</taxon>
        <taxon>Ascomycota</taxon>
        <taxon>Pezizomycotina</taxon>
        <taxon>Leotiomycetes</taxon>
        <taxon>Helotiales</taxon>
        <taxon>Mollisiaceae</taxon>
        <taxon>Phialocephala</taxon>
        <taxon>Phialocephala fortinii species complex</taxon>
    </lineage>
</organism>
<name>A0A1L7XJM1_9HELO</name>
<sequence>MGTSFNFLFPPASLQHQESLNTSRGPLSPWASAFRYMPPIGRLIQIPVSYQPHSFQLLASNISAVNEDAIISIVLGVCGIIANLLGVVLAYLTLRTMIVDNNRAPRAADEGAIGHVRFYHEHTHVISRTSSQHSSDSEEIKRRRKDV</sequence>
<evidence type="ECO:0000256" key="2">
    <source>
        <dbReference type="SAM" id="Phobius"/>
    </source>
</evidence>